<dbReference type="InterPro" id="IPR006140">
    <property type="entry name" value="D-isomer_DH_NAD-bd"/>
</dbReference>
<keyword evidence="1" id="KW-0560">Oxidoreductase</keyword>
<evidence type="ECO:0000256" key="1">
    <source>
        <dbReference type="ARBA" id="ARBA00023002"/>
    </source>
</evidence>
<dbReference type="Proteomes" id="UP000515163">
    <property type="component" value="Unplaced"/>
</dbReference>
<dbReference type="OrthoDB" id="298012at2759"/>
<dbReference type="KEGG" id="aten:116300485"/>
<accession>A0A6P8ICD8</accession>
<dbReference type="CDD" id="cd05300">
    <property type="entry name" value="2-Hacid_dh_1"/>
    <property type="match status" value="1"/>
</dbReference>
<reference evidence="5" key="1">
    <citation type="submission" date="2025-08" db="UniProtKB">
        <authorList>
            <consortium name="RefSeq"/>
        </authorList>
    </citation>
    <scope>IDENTIFICATION</scope>
    <source>
        <tissue evidence="5">Tentacle</tissue>
    </source>
</reference>
<keyword evidence="4" id="KW-1185">Reference proteome</keyword>
<dbReference type="AlphaFoldDB" id="A0A6P8ICD8"/>
<dbReference type="Pfam" id="PF02826">
    <property type="entry name" value="2-Hacid_dh_C"/>
    <property type="match status" value="1"/>
</dbReference>
<dbReference type="InterPro" id="IPR036291">
    <property type="entry name" value="NAD(P)-bd_dom_sf"/>
</dbReference>
<evidence type="ECO:0000259" key="3">
    <source>
        <dbReference type="Pfam" id="PF02826"/>
    </source>
</evidence>
<evidence type="ECO:0000256" key="2">
    <source>
        <dbReference type="ARBA" id="ARBA00023027"/>
    </source>
</evidence>
<proteinExistence type="predicted"/>
<dbReference type="GeneID" id="116300485"/>
<evidence type="ECO:0000313" key="4">
    <source>
        <dbReference type="Proteomes" id="UP000515163"/>
    </source>
</evidence>
<name>A0A6P8ICD8_ACTTE</name>
<evidence type="ECO:0000313" key="5">
    <source>
        <dbReference type="RefSeq" id="XP_031565221.1"/>
    </source>
</evidence>
<dbReference type="PANTHER" id="PTHR43333:SF1">
    <property type="entry name" value="D-ISOMER SPECIFIC 2-HYDROXYACID DEHYDROGENASE NAD-BINDING DOMAIN-CONTAINING PROTEIN"/>
    <property type="match status" value="1"/>
</dbReference>
<feature type="domain" description="D-isomer specific 2-hydroxyacid dehydrogenase NAD-binding" evidence="3">
    <location>
        <begin position="115"/>
        <end position="288"/>
    </location>
</feature>
<sequence length="323" mass="36003">MATRTVQVFSQIPNLTRILAKKCSELNFKEIPAPEGFNQDVAVTKLQEAGILICDPVIVPYLSQLSNLKWLQLTWAGIDSVIASFKDKAPPPYLITRFGGVFGQAMAEYVIGEIIARERISRKLWKRQEEHNWSNDVKYRNLSKLTLGILGFGDIGKEVAKYCKALGMTIWAMGRTPRTELPPNVDNFRTQSGLKEVLESSDYICNILPSTPTTKNLLSGDVLEVCKCRQSVFINVGRGDVISEEGLLRALKNGWIAGAVLDVFEVEPLPKSSELWDMPGVTITPHCAAISFAEEVAEVFAKNYKLFEQGKPLNYLVDVSRGY</sequence>
<dbReference type="GO" id="GO:0016491">
    <property type="term" value="F:oxidoreductase activity"/>
    <property type="evidence" value="ECO:0007669"/>
    <property type="project" value="UniProtKB-KW"/>
</dbReference>
<keyword evidence="2" id="KW-0520">NAD</keyword>
<gene>
    <name evidence="5" type="primary">LOC116300485</name>
</gene>
<dbReference type="Gene3D" id="3.40.50.720">
    <property type="entry name" value="NAD(P)-binding Rossmann-like Domain"/>
    <property type="match status" value="2"/>
</dbReference>
<organism evidence="4 5">
    <name type="scientific">Actinia tenebrosa</name>
    <name type="common">Australian red waratah sea anemone</name>
    <dbReference type="NCBI Taxonomy" id="6105"/>
    <lineage>
        <taxon>Eukaryota</taxon>
        <taxon>Metazoa</taxon>
        <taxon>Cnidaria</taxon>
        <taxon>Anthozoa</taxon>
        <taxon>Hexacorallia</taxon>
        <taxon>Actiniaria</taxon>
        <taxon>Actiniidae</taxon>
        <taxon>Actinia</taxon>
    </lineage>
</organism>
<dbReference type="SUPFAM" id="SSF51735">
    <property type="entry name" value="NAD(P)-binding Rossmann-fold domains"/>
    <property type="match status" value="1"/>
</dbReference>
<protein>
    <submittedName>
        <fullName evidence="5">Uncharacterized protein LOC116300485 isoform X1</fullName>
    </submittedName>
</protein>
<dbReference type="RefSeq" id="XP_031565221.1">
    <property type="nucleotide sequence ID" value="XM_031709361.1"/>
</dbReference>
<dbReference type="FunFam" id="3.40.50.720:FF:000363">
    <property type="entry name" value="D-isomer specific 2-hydroxyacid dehydrogenase"/>
    <property type="match status" value="1"/>
</dbReference>
<dbReference type="PANTHER" id="PTHR43333">
    <property type="entry name" value="2-HACID_DH_C DOMAIN-CONTAINING PROTEIN"/>
    <property type="match status" value="1"/>
</dbReference>
<dbReference type="InParanoid" id="A0A6P8ICD8"/>
<dbReference type="GO" id="GO:0051287">
    <property type="term" value="F:NAD binding"/>
    <property type="evidence" value="ECO:0007669"/>
    <property type="project" value="InterPro"/>
</dbReference>